<dbReference type="STRING" id="431595.K3X0P1"/>
<evidence type="ECO:0000256" key="3">
    <source>
        <dbReference type="SAM" id="SignalP"/>
    </source>
</evidence>
<dbReference type="Proteomes" id="UP000019132">
    <property type="component" value="Unassembled WGS sequence"/>
</dbReference>
<dbReference type="SUPFAM" id="SSF52058">
    <property type="entry name" value="L domain-like"/>
    <property type="match status" value="1"/>
</dbReference>
<evidence type="ECO:0000313" key="5">
    <source>
        <dbReference type="Proteomes" id="UP000019132"/>
    </source>
</evidence>
<keyword evidence="5" id="KW-1185">Reference proteome</keyword>
<dbReference type="AlphaFoldDB" id="K3X0P1"/>
<keyword evidence="2" id="KW-0677">Repeat</keyword>
<dbReference type="Pfam" id="PF13855">
    <property type="entry name" value="LRR_8"/>
    <property type="match status" value="1"/>
</dbReference>
<evidence type="ECO:0000256" key="2">
    <source>
        <dbReference type="ARBA" id="ARBA00022737"/>
    </source>
</evidence>
<feature type="chain" id="PRO_5003868421" evidence="3">
    <location>
        <begin position="20"/>
        <end position="485"/>
    </location>
</feature>
<feature type="signal peptide" evidence="3">
    <location>
        <begin position="1"/>
        <end position="19"/>
    </location>
</feature>
<name>K3X0P1_GLOUD</name>
<dbReference type="HOGENOM" id="CLU_563235_0_0_1"/>
<dbReference type="VEuPathDB" id="FungiDB:PYU1_G010767"/>
<evidence type="ECO:0000313" key="4">
    <source>
        <dbReference type="EnsemblProtists" id="PYU1_T010790"/>
    </source>
</evidence>
<dbReference type="EnsemblProtists" id="PYU1_T010790">
    <property type="protein sequence ID" value="PYU1_T010790"/>
    <property type="gene ID" value="PYU1_G010767"/>
</dbReference>
<keyword evidence="3" id="KW-0732">Signal</keyword>
<dbReference type="InterPro" id="IPR001611">
    <property type="entry name" value="Leu-rich_rpt"/>
</dbReference>
<keyword evidence="1" id="KW-0433">Leucine-rich repeat</keyword>
<dbReference type="InterPro" id="IPR032675">
    <property type="entry name" value="LRR_dom_sf"/>
</dbReference>
<dbReference type="Pfam" id="PF00560">
    <property type="entry name" value="LRR_1"/>
    <property type="match status" value="2"/>
</dbReference>
<dbReference type="eggNOG" id="KOG0619">
    <property type="taxonomic scope" value="Eukaryota"/>
</dbReference>
<dbReference type="InParanoid" id="K3X0P1"/>
<dbReference type="Gene3D" id="3.80.10.10">
    <property type="entry name" value="Ribonuclease Inhibitor"/>
    <property type="match status" value="2"/>
</dbReference>
<dbReference type="PROSITE" id="PS51450">
    <property type="entry name" value="LRR"/>
    <property type="match status" value="3"/>
</dbReference>
<dbReference type="InterPro" id="IPR003591">
    <property type="entry name" value="Leu-rich_rpt_typical-subtyp"/>
</dbReference>
<proteinExistence type="predicted"/>
<accession>K3X0P1</accession>
<reference evidence="5" key="1">
    <citation type="journal article" date="2010" name="Genome Biol.">
        <title>Genome sequence of the necrotrophic plant pathogen Pythium ultimum reveals original pathogenicity mechanisms and effector repertoire.</title>
        <authorList>
            <person name="Levesque C.A."/>
            <person name="Brouwer H."/>
            <person name="Cano L."/>
            <person name="Hamilton J.P."/>
            <person name="Holt C."/>
            <person name="Huitema E."/>
            <person name="Raffaele S."/>
            <person name="Robideau G.P."/>
            <person name="Thines M."/>
            <person name="Win J."/>
            <person name="Zerillo M.M."/>
            <person name="Beakes G.W."/>
            <person name="Boore J.L."/>
            <person name="Busam D."/>
            <person name="Dumas B."/>
            <person name="Ferriera S."/>
            <person name="Fuerstenberg S.I."/>
            <person name="Gachon C.M."/>
            <person name="Gaulin E."/>
            <person name="Govers F."/>
            <person name="Grenville-Briggs L."/>
            <person name="Horner N."/>
            <person name="Hostetler J."/>
            <person name="Jiang R.H."/>
            <person name="Johnson J."/>
            <person name="Krajaejun T."/>
            <person name="Lin H."/>
            <person name="Meijer H.J."/>
            <person name="Moore B."/>
            <person name="Morris P."/>
            <person name="Phuntmart V."/>
            <person name="Puiu D."/>
            <person name="Shetty J."/>
            <person name="Stajich J.E."/>
            <person name="Tripathy S."/>
            <person name="Wawra S."/>
            <person name="van West P."/>
            <person name="Whitty B.R."/>
            <person name="Coutinho P.M."/>
            <person name="Henrissat B."/>
            <person name="Martin F."/>
            <person name="Thomas P.D."/>
            <person name="Tyler B.M."/>
            <person name="De Vries R.P."/>
            <person name="Kamoun S."/>
            <person name="Yandell M."/>
            <person name="Tisserat N."/>
            <person name="Buell C.R."/>
        </authorList>
    </citation>
    <scope>NUCLEOTIDE SEQUENCE</scope>
    <source>
        <strain evidence="5">DAOM:BR144</strain>
    </source>
</reference>
<dbReference type="SMART" id="SM00369">
    <property type="entry name" value="LRR_TYP"/>
    <property type="match status" value="6"/>
</dbReference>
<dbReference type="PANTHER" id="PTHR24366:SF96">
    <property type="entry name" value="LEUCINE RICH REPEAT CONTAINING 53"/>
    <property type="match status" value="1"/>
</dbReference>
<reference evidence="4" key="3">
    <citation type="submission" date="2015-02" db="UniProtKB">
        <authorList>
            <consortium name="EnsemblProtists"/>
        </authorList>
    </citation>
    <scope>IDENTIFICATION</scope>
    <source>
        <strain evidence="4">DAOM BR144</strain>
    </source>
</reference>
<dbReference type="SMART" id="SM00364">
    <property type="entry name" value="LRR_BAC"/>
    <property type="match status" value="5"/>
</dbReference>
<reference evidence="5" key="2">
    <citation type="submission" date="2010-04" db="EMBL/GenBank/DDBJ databases">
        <authorList>
            <person name="Buell R."/>
            <person name="Hamilton J."/>
            <person name="Hostetler J."/>
        </authorList>
    </citation>
    <scope>NUCLEOTIDE SEQUENCE [LARGE SCALE GENOMIC DNA]</scope>
    <source>
        <strain evidence="5">DAOM:BR144</strain>
    </source>
</reference>
<organism evidence="4 5">
    <name type="scientific">Globisporangium ultimum (strain ATCC 200006 / CBS 805.95 / DAOM BR144)</name>
    <name type="common">Pythium ultimum</name>
    <dbReference type="NCBI Taxonomy" id="431595"/>
    <lineage>
        <taxon>Eukaryota</taxon>
        <taxon>Sar</taxon>
        <taxon>Stramenopiles</taxon>
        <taxon>Oomycota</taxon>
        <taxon>Peronosporomycetes</taxon>
        <taxon>Pythiales</taxon>
        <taxon>Pythiaceae</taxon>
        <taxon>Globisporangium</taxon>
    </lineage>
</organism>
<protein>
    <submittedName>
        <fullName evidence="4">Uncharacterized protein</fullName>
    </submittedName>
</protein>
<sequence>MALLVMAVVTSALVRFSEADVPPPRSLTVVSCSEMCADVFAAQSVTTGACVNLSDGTENVDTCRQTRQLDGVATCASFANDTENVALCITPVANAHAWNFRFTANPELLAVAHAQSRAPQVITLDAASVTSVRDFVVPTNAWQLVLQPADPSEQLQIALSATTIQQWQNLETLVIQNIDLSGIDTMTAFPELTALTLTGVSISSWPLMTTTALTQLDLSNNRIATLPAKSLPFNLQTLNLTNNQLARFPVDIRSMNYLTVLYLASSSLTTVPVGLTVLPAIKILDLSGNTQLTIPSNTLPASLQDLVLRDCGVVRIPAEFRGEKMWRFIDLSDNPIKPSELTTVKFQTSSLYANLPAFATGKHIYERNPSDRAQLDRHVDVSIDATSLPPNITELSLSHNAIQAVPQSSLPKELVELRLSNCSLADMPNDINAMSSSLRTLDLSFNSISSINVLSFAQLEKLYLQNNSLTTFPTEIFNLTKLLTL</sequence>
<evidence type="ECO:0000256" key="1">
    <source>
        <dbReference type="ARBA" id="ARBA00022614"/>
    </source>
</evidence>
<dbReference type="EMBL" id="GL376592">
    <property type="status" value="NOT_ANNOTATED_CDS"/>
    <property type="molecule type" value="Genomic_DNA"/>
</dbReference>
<dbReference type="PANTHER" id="PTHR24366">
    <property type="entry name" value="IG(IMMUNOGLOBULIN) AND LRR(LEUCINE RICH REPEAT) DOMAINS"/>
    <property type="match status" value="1"/>
</dbReference>